<name>A0A3N1URZ5_9BACT</name>
<dbReference type="EMBL" id="RJVA01000016">
    <property type="protein sequence ID" value="ROQ89856.1"/>
    <property type="molecule type" value="Genomic_DNA"/>
</dbReference>
<reference evidence="9 10" key="1">
    <citation type="submission" date="2018-11" db="EMBL/GenBank/DDBJ databases">
        <title>Genomic Encyclopedia of Type Strains, Phase IV (KMG-IV): sequencing the most valuable type-strain genomes for metagenomic binning, comparative biology and taxonomic classification.</title>
        <authorList>
            <person name="Goeker M."/>
        </authorList>
    </citation>
    <scope>NUCLEOTIDE SEQUENCE [LARGE SCALE GENOMIC DNA]</scope>
    <source>
        <strain evidence="9 10">DSM 22027</strain>
    </source>
</reference>
<dbReference type="GO" id="GO:0031119">
    <property type="term" value="P:tRNA pseudouridine synthesis"/>
    <property type="evidence" value="ECO:0007669"/>
    <property type="project" value="UniProtKB-UniRule"/>
</dbReference>
<dbReference type="InterPro" id="IPR020103">
    <property type="entry name" value="PsdUridine_synth_cat_dom_sf"/>
</dbReference>
<keyword evidence="10" id="KW-1185">Reference proteome</keyword>
<dbReference type="PANTHER" id="PTHR11142">
    <property type="entry name" value="PSEUDOURIDYLATE SYNTHASE"/>
    <property type="match status" value="1"/>
</dbReference>
<protein>
    <recommendedName>
        <fullName evidence="4">tRNA pseudouridine synthase A</fullName>
        <ecNumber evidence="4">5.4.99.12</ecNumber>
    </recommendedName>
    <alternativeName>
        <fullName evidence="4">tRNA pseudouridine(38-40) synthase</fullName>
    </alternativeName>
    <alternativeName>
        <fullName evidence="4">tRNA pseudouridylate synthase I</fullName>
    </alternativeName>
    <alternativeName>
        <fullName evidence="4">tRNA-uridine isomerase I</fullName>
    </alternativeName>
</protein>
<accession>A0A3N1URZ5</accession>
<dbReference type="GO" id="GO:0003723">
    <property type="term" value="F:RNA binding"/>
    <property type="evidence" value="ECO:0007669"/>
    <property type="project" value="InterPro"/>
</dbReference>
<evidence type="ECO:0000256" key="3">
    <source>
        <dbReference type="ARBA" id="ARBA00023235"/>
    </source>
</evidence>
<evidence type="ECO:0000256" key="2">
    <source>
        <dbReference type="ARBA" id="ARBA00022694"/>
    </source>
</evidence>
<dbReference type="SUPFAM" id="SSF55120">
    <property type="entry name" value="Pseudouridine synthase"/>
    <property type="match status" value="1"/>
</dbReference>
<organism evidence="9 10">
    <name type="scientific">Desulfosoma caldarium</name>
    <dbReference type="NCBI Taxonomy" id="610254"/>
    <lineage>
        <taxon>Bacteria</taxon>
        <taxon>Pseudomonadati</taxon>
        <taxon>Thermodesulfobacteriota</taxon>
        <taxon>Syntrophobacteria</taxon>
        <taxon>Syntrophobacterales</taxon>
        <taxon>Syntrophobacteraceae</taxon>
        <taxon>Desulfosoma</taxon>
    </lineage>
</organism>
<keyword evidence="2 4" id="KW-0819">tRNA processing</keyword>
<dbReference type="Gene3D" id="3.30.70.580">
    <property type="entry name" value="Pseudouridine synthase I, catalytic domain, N-terminal subdomain"/>
    <property type="match status" value="1"/>
</dbReference>
<comment type="caution">
    <text evidence="9">The sequence shown here is derived from an EMBL/GenBank/DDBJ whole genome shotgun (WGS) entry which is preliminary data.</text>
</comment>
<evidence type="ECO:0000256" key="1">
    <source>
        <dbReference type="ARBA" id="ARBA00009375"/>
    </source>
</evidence>
<proteinExistence type="inferred from homology"/>
<dbReference type="GO" id="GO:0160147">
    <property type="term" value="F:tRNA pseudouridine(38-40) synthase activity"/>
    <property type="evidence" value="ECO:0007669"/>
    <property type="project" value="UniProtKB-EC"/>
</dbReference>
<evidence type="ECO:0000313" key="10">
    <source>
        <dbReference type="Proteomes" id="UP000276223"/>
    </source>
</evidence>
<dbReference type="FunFam" id="3.30.70.580:FF:000001">
    <property type="entry name" value="tRNA pseudouridine synthase A"/>
    <property type="match status" value="1"/>
</dbReference>
<dbReference type="EC" id="5.4.99.12" evidence="4"/>
<feature type="domain" description="Pseudouridine synthase I TruA alpha/beta" evidence="8">
    <location>
        <begin position="177"/>
        <end position="275"/>
    </location>
</feature>
<keyword evidence="3 4" id="KW-0413">Isomerase</keyword>
<comment type="function">
    <text evidence="4">Formation of pseudouridine at positions 38, 39 and 40 in the anticodon stem and loop of transfer RNAs.</text>
</comment>
<dbReference type="NCBIfam" id="TIGR00071">
    <property type="entry name" value="hisT_truA"/>
    <property type="match status" value="1"/>
</dbReference>
<dbReference type="RefSeq" id="WP_211334927.1">
    <property type="nucleotide sequence ID" value="NZ_RJVA01000016.1"/>
</dbReference>
<evidence type="ECO:0000256" key="6">
    <source>
        <dbReference type="PIRSR" id="PIRSR001430-2"/>
    </source>
</evidence>
<comment type="similarity">
    <text evidence="1 4 7">Belongs to the tRNA pseudouridine synthase TruA family.</text>
</comment>
<evidence type="ECO:0000313" key="9">
    <source>
        <dbReference type="EMBL" id="ROQ89856.1"/>
    </source>
</evidence>
<dbReference type="HAMAP" id="MF_00171">
    <property type="entry name" value="TruA"/>
    <property type="match status" value="1"/>
</dbReference>
<dbReference type="PIRSF" id="PIRSF001430">
    <property type="entry name" value="tRNA_psdUrid_synth"/>
    <property type="match status" value="1"/>
</dbReference>
<evidence type="ECO:0000256" key="7">
    <source>
        <dbReference type="RuleBase" id="RU003792"/>
    </source>
</evidence>
<gene>
    <name evidence="4" type="primary">truA</name>
    <name evidence="9" type="ORF">EDC27_2972</name>
</gene>
<feature type="domain" description="Pseudouridine synthase I TruA alpha/beta" evidence="8">
    <location>
        <begin position="39"/>
        <end position="134"/>
    </location>
</feature>
<feature type="active site" description="Nucleophile" evidence="4 5">
    <location>
        <position position="82"/>
    </location>
</feature>
<dbReference type="Pfam" id="PF01416">
    <property type="entry name" value="PseudoU_synth_1"/>
    <property type="match status" value="2"/>
</dbReference>
<dbReference type="InterPro" id="IPR001406">
    <property type="entry name" value="PsdUridine_synth_TruA"/>
</dbReference>
<dbReference type="CDD" id="cd02570">
    <property type="entry name" value="PseudoU_synth_EcTruA"/>
    <property type="match status" value="1"/>
</dbReference>
<dbReference type="AlphaFoldDB" id="A0A3N1URZ5"/>
<comment type="caution">
    <text evidence="4">Lacks conserved residue(s) required for the propagation of feature annotation.</text>
</comment>
<dbReference type="InterPro" id="IPR020095">
    <property type="entry name" value="PsdUridine_synth_TruA_C"/>
</dbReference>
<evidence type="ECO:0000259" key="8">
    <source>
        <dbReference type="Pfam" id="PF01416"/>
    </source>
</evidence>
<comment type="catalytic activity">
    <reaction evidence="4 7">
        <text>uridine(38/39/40) in tRNA = pseudouridine(38/39/40) in tRNA</text>
        <dbReference type="Rhea" id="RHEA:22376"/>
        <dbReference type="Rhea" id="RHEA-COMP:10085"/>
        <dbReference type="Rhea" id="RHEA-COMP:10087"/>
        <dbReference type="ChEBI" id="CHEBI:65314"/>
        <dbReference type="ChEBI" id="CHEBI:65315"/>
        <dbReference type="EC" id="5.4.99.12"/>
    </reaction>
</comment>
<dbReference type="Gene3D" id="3.30.70.660">
    <property type="entry name" value="Pseudouridine synthase I, catalytic domain, C-terminal subdomain"/>
    <property type="match status" value="1"/>
</dbReference>
<comment type="subunit">
    <text evidence="4">Homodimer.</text>
</comment>
<dbReference type="InterPro" id="IPR020097">
    <property type="entry name" value="PsdUridine_synth_TruA_a/b_dom"/>
</dbReference>
<dbReference type="PANTHER" id="PTHR11142:SF0">
    <property type="entry name" value="TRNA PSEUDOURIDINE SYNTHASE-LIKE 1"/>
    <property type="match status" value="1"/>
</dbReference>
<evidence type="ECO:0000256" key="5">
    <source>
        <dbReference type="PIRSR" id="PIRSR001430-1"/>
    </source>
</evidence>
<feature type="binding site" evidence="4 6">
    <location>
        <position position="140"/>
    </location>
    <ligand>
        <name>substrate</name>
    </ligand>
</feature>
<dbReference type="Proteomes" id="UP000276223">
    <property type="component" value="Unassembled WGS sequence"/>
</dbReference>
<evidence type="ECO:0000256" key="4">
    <source>
        <dbReference type="HAMAP-Rule" id="MF_00171"/>
    </source>
</evidence>
<dbReference type="InterPro" id="IPR020094">
    <property type="entry name" value="TruA/RsuA/RluB/E/F_N"/>
</dbReference>
<sequence length="290" mass="32493">MAAVNGPFADACPSVKDALEKASMAFDPQRKRNFKLVLEYDGSHYHGWQRQKGVLTLQEVVESKLGIMLGRPVTVRASGRTDAGVHALGQVINFYARTRLTPQDFQRGLNGLLPPDIVVRHAEEVPDSFHASYSAVSKTYEYRILNRPLPSALERLRAWHVPKPLELEKIQQCLPVLLGTRDFRAFMAAGSSVTQTVRTMMAAHAWRPDADHLYFRFQATGFLRHMVRNLVGTLVQAGRGLMGPEELEAILESRDRSRAGITAPAHGLYLVCVDYGREEKRNAQQRGDMT</sequence>